<dbReference type="RefSeq" id="WP_189113342.1">
    <property type="nucleotide sequence ID" value="NZ_BMQC01000003.1"/>
</dbReference>
<evidence type="ECO:0000313" key="1">
    <source>
        <dbReference type="EMBL" id="GGK22568.1"/>
    </source>
</evidence>
<comment type="caution">
    <text evidence="1">The sequence shown here is derived from an EMBL/GenBank/DDBJ whole genome shotgun (WGS) entry which is preliminary data.</text>
</comment>
<organism evidence="1 2">
    <name type="scientific">Pilimelia terevasa</name>
    <dbReference type="NCBI Taxonomy" id="53372"/>
    <lineage>
        <taxon>Bacteria</taxon>
        <taxon>Bacillati</taxon>
        <taxon>Actinomycetota</taxon>
        <taxon>Actinomycetes</taxon>
        <taxon>Micromonosporales</taxon>
        <taxon>Micromonosporaceae</taxon>
        <taxon>Pilimelia</taxon>
    </lineage>
</organism>
<accession>A0A8J3BMY6</accession>
<reference evidence="1" key="2">
    <citation type="submission" date="2020-09" db="EMBL/GenBank/DDBJ databases">
        <authorList>
            <person name="Sun Q."/>
            <person name="Ohkuma M."/>
        </authorList>
    </citation>
    <scope>NUCLEOTIDE SEQUENCE</scope>
    <source>
        <strain evidence="1">JCM 3091</strain>
    </source>
</reference>
<dbReference type="AlphaFoldDB" id="A0A8J3BMY6"/>
<proteinExistence type="predicted"/>
<protein>
    <submittedName>
        <fullName evidence="1">Uncharacterized protein</fullName>
    </submittedName>
</protein>
<reference evidence="1" key="1">
    <citation type="journal article" date="2014" name="Int. J. Syst. Evol. Microbiol.">
        <title>Complete genome sequence of Corynebacterium casei LMG S-19264T (=DSM 44701T), isolated from a smear-ripened cheese.</title>
        <authorList>
            <consortium name="US DOE Joint Genome Institute (JGI-PGF)"/>
            <person name="Walter F."/>
            <person name="Albersmeier A."/>
            <person name="Kalinowski J."/>
            <person name="Ruckert C."/>
        </authorList>
    </citation>
    <scope>NUCLEOTIDE SEQUENCE</scope>
    <source>
        <strain evidence="1">JCM 3091</strain>
    </source>
</reference>
<dbReference type="Proteomes" id="UP000662200">
    <property type="component" value="Unassembled WGS sequence"/>
</dbReference>
<dbReference type="EMBL" id="BMQC01000003">
    <property type="protein sequence ID" value="GGK22568.1"/>
    <property type="molecule type" value="Genomic_DNA"/>
</dbReference>
<gene>
    <name evidence="1" type="ORF">GCM10010124_13870</name>
</gene>
<evidence type="ECO:0000313" key="2">
    <source>
        <dbReference type="Proteomes" id="UP000662200"/>
    </source>
</evidence>
<sequence length="69" mass="7392">MGDAHETANGPIDALLDSIFAGQERLSRADIYQHAVAADLPADALVRLDQLPEGEYTVDEAGEALTARR</sequence>
<keyword evidence="2" id="KW-1185">Reference proteome</keyword>
<name>A0A8J3BMY6_9ACTN</name>